<dbReference type="PANTHER" id="PTHR48010:SF58">
    <property type="entry name" value="RECEPTOR PROTEIN KINASE-LIKE PROTEIN ZAR1"/>
    <property type="match status" value="1"/>
</dbReference>
<evidence type="ECO:0000256" key="2">
    <source>
        <dbReference type="SAM" id="MobiDB-lite"/>
    </source>
</evidence>
<evidence type="ECO:0000256" key="1">
    <source>
        <dbReference type="ARBA" id="ARBA00004430"/>
    </source>
</evidence>
<feature type="transmembrane region" description="Helical" evidence="3">
    <location>
        <begin position="821"/>
        <end position="842"/>
    </location>
</feature>
<dbReference type="InterPro" id="IPR001611">
    <property type="entry name" value="Leu-rich_rpt"/>
</dbReference>
<protein>
    <submittedName>
        <fullName evidence="4">Uncharacterized protein</fullName>
    </submittedName>
</protein>
<keyword evidence="3" id="KW-0472">Membrane</keyword>
<dbReference type="EMBL" id="LSYV01000005">
    <property type="protein sequence ID" value="KXZ54819.1"/>
    <property type="molecule type" value="Genomic_DNA"/>
</dbReference>
<organism evidence="4 5">
    <name type="scientific">Gonium pectorale</name>
    <name type="common">Green alga</name>
    <dbReference type="NCBI Taxonomy" id="33097"/>
    <lineage>
        <taxon>Eukaryota</taxon>
        <taxon>Viridiplantae</taxon>
        <taxon>Chlorophyta</taxon>
        <taxon>core chlorophytes</taxon>
        <taxon>Chlorophyceae</taxon>
        <taxon>CS clade</taxon>
        <taxon>Chlamydomonadales</taxon>
        <taxon>Volvocaceae</taxon>
        <taxon>Gonium</taxon>
    </lineage>
</organism>
<dbReference type="Pfam" id="PF00560">
    <property type="entry name" value="LRR_1"/>
    <property type="match status" value="2"/>
</dbReference>
<reference evidence="5" key="1">
    <citation type="journal article" date="2016" name="Nat. Commun.">
        <title>The Gonium pectorale genome demonstrates co-option of cell cycle regulation during the evolution of multicellularity.</title>
        <authorList>
            <person name="Hanschen E.R."/>
            <person name="Marriage T.N."/>
            <person name="Ferris P.J."/>
            <person name="Hamaji T."/>
            <person name="Toyoda A."/>
            <person name="Fujiyama A."/>
            <person name="Neme R."/>
            <person name="Noguchi H."/>
            <person name="Minakuchi Y."/>
            <person name="Suzuki M."/>
            <person name="Kawai-Toyooka H."/>
            <person name="Smith D.R."/>
            <person name="Sparks H."/>
            <person name="Anderson J."/>
            <person name="Bakaric R."/>
            <person name="Luria V."/>
            <person name="Karger A."/>
            <person name="Kirschner M.W."/>
            <person name="Durand P.M."/>
            <person name="Michod R.E."/>
            <person name="Nozaki H."/>
            <person name="Olson B.J."/>
        </authorList>
    </citation>
    <scope>NUCLEOTIDE SEQUENCE [LARGE SCALE GENOMIC DNA]</scope>
    <source>
        <strain evidence="5">NIES-2863</strain>
    </source>
</reference>
<name>A0A150GYA3_GONPE</name>
<sequence>MQQNDLLPGQQAVGRVFAVPASSSDCFPYSFEALRACRPDRTFPPDTIYDSCDTRPISRDADGCPKLAGYTFYRGWLLSDAPNWRVDDGTQWGLVEGGADAKASAAHDMQLMAARCSAQPSCAAFQSIGDSADLLYQLPLPASWERAPASADFCTGIYAKTPQPAACPRIPGYLLTPLMTLDVNASAAAGGAAAGFAPAVGAVPCADCADAAALAVRCDGYTGSGGSCAGFSNYHGLILGTAGRLLTDAPLVPFTSTPCAGLYTRASRVFPSEVEELDRLLCGDAVYCTSQLRYQAVGQSAASAGSSSGSYYVDVSIEVLTDLALPRGLLDPTSGGGLRPLPSLRSLSFRCRDGATLLGGLPLGVVALMPVLQELRVVGCGLGGPLPADLAMLPYLRVLDLSANRFQGPLPKAWGGLSLGYLNLSSNLLSGTLPPSWRRVVSPPWASPPSSVPDQALTPASPPLPPPREWASSMLVADLSANSLEGAIPKDYVHAACVRKELRMQLRGQPRAELMEVLGGGALPTFLLHYNPGVAAWAGRYAFAAADLGGGRQNLCGADRYKISLGVIWGVFGGCLLAVIGYSIVAAVREGRLRQRSGHVFRGPGFGFMTEADFVRGLHSHEAGNDTDSDADGNGADAGSDTSGQRGGCGRASTSTGGGVGGLQRLAVLVDRLWARRWVRRVALLTRVCYLAADVALDIRVTVWLFADGDASASAVCLAFIVVTQAAVSAALWGSLAHHLFSSKLMVAAVYPVLLAVGPALGPLLAFANIRNPDVPIVFWRYLELVEFCVALLQAPAEAVTQSVVYARQNLMGGGMYVDHGLFLTSILLSMGDMLIAAWKLCRYKRGPLRRVLVAVTHLDKSGAAVAAATAPSA</sequence>
<dbReference type="InterPro" id="IPR032675">
    <property type="entry name" value="LRR_dom_sf"/>
</dbReference>
<evidence type="ECO:0000313" key="5">
    <source>
        <dbReference type="Proteomes" id="UP000075714"/>
    </source>
</evidence>
<dbReference type="AlphaFoldDB" id="A0A150GYA3"/>
<dbReference type="Gene3D" id="3.80.10.10">
    <property type="entry name" value="Ribonuclease Inhibitor"/>
    <property type="match status" value="1"/>
</dbReference>
<proteinExistence type="predicted"/>
<feature type="transmembrane region" description="Helical" evidence="3">
    <location>
        <begin position="745"/>
        <end position="770"/>
    </location>
</feature>
<dbReference type="GO" id="GO:0005930">
    <property type="term" value="C:axoneme"/>
    <property type="evidence" value="ECO:0007669"/>
    <property type="project" value="UniProtKB-SubCell"/>
</dbReference>
<dbReference type="STRING" id="33097.A0A150GYA3"/>
<dbReference type="OrthoDB" id="406235at2759"/>
<feature type="transmembrane region" description="Helical" evidence="3">
    <location>
        <begin position="682"/>
        <end position="707"/>
    </location>
</feature>
<comment type="caution">
    <text evidence="4">The sequence shown here is derived from an EMBL/GenBank/DDBJ whole genome shotgun (WGS) entry which is preliminary data.</text>
</comment>
<comment type="subcellular location">
    <subcellularLocation>
        <location evidence="1">Cytoplasm</location>
        <location evidence="1">Cytoskeleton</location>
        <location evidence="1">Cilium axoneme</location>
    </subcellularLocation>
</comment>
<dbReference type="SUPFAM" id="SSF52058">
    <property type="entry name" value="L domain-like"/>
    <property type="match status" value="1"/>
</dbReference>
<feature type="compositionally biased region" description="Low complexity" evidence="2">
    <location>
        <begin position="632"/>
        <end position="644"/>
    </location>
</feature>
<gene>
    <name evidence="4" type="ORF">GPECTOR_4g890</name>
</gene>
<keyword evidence="5" id="KW-1185">Reference proteome</keyword>
<feature type="compositionally biased region" description="Gly residues" evidence="2">
    <location>
        <begin position="645"/>
        <end position="658"/>
    </location>
</feature>
<feature type="transmembrane region" description="Helical" evidence="3">
    <location>
        <begin position="563"/>
        <end position="588"/>
    </location>
</feature>
<feature type="transmembrane region" description="Helical" evidence="3">
    <location>
        <begin position="713"/>
        <end position="733"/>
    </location>
</feature>
<keyword evidence="3" id="KW-1133">Transmembrane helix</keyword>
<evidence type="ECO:0000256" key="3">
    <source>
        <dbReference type="SAM" id="Phobius"/>
    </source>
</evidence>
<dbReference type="PANTHER" id="PTHR48010">
    <property type="entry name" value="OS05G0588300 PROTEIN"/>
    <property type="match status" value="1"/>
</dbReference>
<dbReference type="Proteomes" id="UP000075714">
    <property type="component" value="Unassembled WGS sequence"/>
</dbReference>
<evidence type="ECO:0000313" key="4">
    <source>
        <dbReference type="EMBL" id="KXZ54819.1"/>
    </source>
</evidence>
<feature type="region of interest" description="Disordered" evidence="2">
    <location>
        <begin position="625"/>
        <end position="658"/>
    </location>
</feature>
<dbReference type="InterPro" id="IPR050994">
    <property type="entry name" value="At_inactive_RLKs"/>
</dbReference>
<accession>A0A150GYA3</accession>
<keyword evidence="3" id="KW-0812">Transmembrane</keyword>